<dbReference type="InterPro" id="IPR010854">
    <property type="entry name" value="YdgH/BhsA/McbA-like_dom"/>
</dbReference>
<accession>A0AAV5N0E3</accession>
<dbReference type="Pfam" id="PF07338">
    <property type="entry name" value="YdgH_BhsA-like"/>
    <property type="match status" value="1"/>
</dbReference>
<feature type="chain" id="PRO_5043730674" description="YdgH/BhsA/McbA-like domain-containing protein" evidence="2">
    <location>
        <begin position="22"/>
        <end position="103"/>
    </location>
</feature>
<protein>
    <recommendedName>
        <fullName evidence="3">YdgH/BhsA/McbA-like domain-containing protein</fullName>
    </recommendedName>
</protein>
<feature type="signal peptide" evidence="2">
    <location>
        <begin position="1"/>
        <end position="21"/>
    </location>
</feature>
<dbReference type="EMBL" id="BRLH01000002">
    <property type="protein sequence ID" value="GKX55104.1"/>
    <property type="molecule type" value="Genomic_DNA"/>
</dbReference>
<dbReference type="PANTHER" id="PTHR34156">
    <property type="entry name" value="OUTER MEMBRANE PROTEIN-RELATED-RELATED"/>
    <property type="match status" value="1"/>
</dbReference>
<name>A0AAV5N0E3_9GAMM</name>
<dbReference type="InterPro" id="IPR025543">
    <property type="entry name" value="Dodecin-like"/>
</dbReference>
<keyword evidence="5" id="KW-1185">Reference proteome</keyword>
<comment type="caution">
    <text evidence="4">The sequence shown here is derived from an EMBL/GenBank/DDBJ whole genome shotgun (WGS) entry which is preliminary data.</text>
</comment>
<evidence type="ECO:0000313" key="5">
    <source>
        <dbReference type="Proteomes" id="UP001058124"/>
    </source>
</evidence>
<dbReference type="InterPro" id="IPR036275">
    <property type="entry name" value="YdgH-like_sf"/>
</dbReference>
<dbReference type="RefSeq" id="WP_036023589.1">
    <property type="nucleotide sequence ID" value="NZ_BRLH01000002.1"/>
</dbReference>
<evidence type="ECO:0000259" key="3">
    <source>
        <dbReference type="Pfam" id="PF07338"/>
    </source>
</evidence>
<dbReference type="Gene3D" id="3.30.1660.10">
    <property type="entry name" value="Flavin-binding protein dodecin"/>
    <property type="match status" value="1"/>
</dbReference>
<dbReference type="Proteomes" id="UP001058124">
    <property type="component" value="Unassembled WGS sequence"/>
</dbReference>
<evidence type="ECO:0000256" key="1">
    <source>
        <dbReference type="ARBA" id="ARBA00022729"/>
    </source>
</evidence>
<dbReference type="InterPro" id="IPR051096">
    <property type="entry name" value="BhsA/McbA_stress_biofilm_assoc"/>
</dbReference>
<proteinExistence type="predicted"/>
<evidence type="ECO:0000313" key="4">
    <source>
        <dbReference type="EMBL" id="GKX55104.1"/>
    </source>
</evidence>
<dbReference type="AlphaFoldDB" id="A0AAV5N0E3"/>
<dbReference type="SUPFAM" id="SSF159871">
    <property type="entry name" value="YdgH-like"/>
    <property type="match status" value="1"/>
</dbReference>
<evidence type="ECO:0000256" key="2">
    <source>
        <dbReference type="SAM" id="SignalP"/>
    </source>
</evidence>
<feature type="domain" description="YdgH/BhsA/McbA-like" evidence="3">
    <location>
        <begin position="36"/>
        <end position="92"/>
    </location>
</feature>
<keyword evidence="1 2" id="KW-0732">Signal</keyword>
<organism evidence="4 5">
    <name type="scientific">Leminorella grimontii</name>
    <dbReference type="NCBI Taxonomy" id="82981"/>
    <lineage>
        <taxon>Bacteria</taxon>
        <taxon>Pseudomonadati</taxon>
        <taxon>Pseudomonadota</taxon>
        <taxon>Gammaproteobacteria</taxon>
        <taxon>Enterobacterales</taxon>
        <taxon>Budviciaceae</taxon>
        <taxon>Leminorella</taxon>
    </lineage>
</organism>
<gene>
    <name evidence="4" type="ORF">SOASR030_12160</name>
</gene>
<sequence>MKLVSASVMFLTLIISSYASAITEIPRRDVAEKMGLQSMGVISLTVDVSTQDQAVEAIAKKAEKEGADYYRVIGARDYDTSPYWRVSAEIYRAGGTDTAPAKK</sequence>
<reference evidence="4" key="1">
    <citation type="submission" date="2022-06" db="EMBL/GenBank/DDBJ databases">
        <title>Draft genome sequences of Leminorella grimontii str. JCM5902.</title>
        <authorList>
            <person name="Wakabayashi Y."/>
            <person name="Kojima K."/>
        </authorList>
    </citation>
    <scope>NUCLEOTIDE SEQUENCE</scope>
    <source>
        <strain evidence="4">JCM 5902</strain>
    </source>
</reference>